<dbReference type="Pfam" id="PF26477">
    <property type="entry name" value="DUF8150"/>
    <property type="match status" value="1"/>
</dbReference>
<accession>A0A8A2VEE6</accession>
<dbReference type="GeneID" id="63186799"/>
<protein>
    <submittedName>
        <fullName evidence="1">Uncharacterized protein</fullName>
    </submittedName>
</protein>
<dbReference type="KEGG" id="hakz:J0X25_05800"/>
<sequence length="86" mass="9723">MSNSEKFDALDEKHERNRRQRLAAIKRWADYIADNPADVWGPQQNAVVNAQLESASAADLGVEHERRVREFAESVDADRPDDDGDS</sequence>
<dbReference type="InterPro" id="IPR058463">
    <property type="entry name" value="DUF8150"/>
</dbReference>
<evidence type="ECO:0000313" key="1">
    <source>
        <dbReference type="EMBL" id="QSX00474.1"/>
    </source>
</evidence>
<dbReference type="EMBL" id="CP071462">
    <property type="protein sequence ID" value="QSX00474.1"/>
    <property type="molecule type" value="Genomic_DNA"/>
</dbReference>
<gene>
    <name evidence="1" type="ORF">J0X25_05800</name>
</gene>
<dbReference type="AlphaFoldDB" id="A0A8A2VEE6"/>
<keyword evidence="2" id="KW-1185">Reference proteome</keyword>
<evidence type="ECO:0000313" key="2">
    <source>
        <dbReference type="Proteomes" id="UP000663203"/>
    </source>
</evidence>
<proteinExistence type="predicted"/>
<reference evidence="1 2" key="1">
    <citation type="submission" date="2021-03" db="EMBL/GenBank/DDBJ databases">
        <title>Haloterrigena longa sp. nov. and Haloterrigena limicola sp. nov., extremely halophilic archaea isolated from a salt lake.</title>
        <authorList>
            <person name="Henglin C."/>
        </authorList>
    </citation>
    <scope>NUCLEOTIDE SEQUENCE [LARGE SCALE GENOMIC DNA]</scope>
    <source>
        <strain evidence="1 2">KZCA68</strain>
    </source>
</reference>
<organism evidence="1 2">
    <name type="scientific">Haloterrigena alkaliphila</name>
    <dbReference type="NCBI Taxonomy" id="2816475"/>
    <lineage>
        <taxon>Archaea</taxon>
        <taxon>Methanobacteriati</taxon>
        <taxon>Methanobacteriota</taxon>
        <taxon>Stenosarchaea group</taxon>
        <taxon>Halobacteria</taxon>
        <taxon>Halobacteriales</taxon>
        <taxon>Natrialbaceae</taxon>
        <taxon>Haloterrigena</taxon>
    </lineage>
</organism>
<dbReference type="RefSeq" id="WP_207290192.1">
    <property type="nucleotide sequence ID" value="NZ_CP071462.1"/>
</dbReference>
<dbReference type="Proteomes" id="UP000663203">
    <property type="component" value="Chromosome"/>
</dbReference>
<name>A0A8A2VEE6_9EURY</name>